<dbReference type="InParanoid" id="D8LHF9"/>
<reference evidence="2 3" key="1">
    <citation type="journal article" date="2010" name="Nature">
        <title>The Ectocarpus genome and the independent evolution of multicellularity in brown algae.</title>
        <authorList>
            <person name="Cock J.M."/>
            <person name="Sterck L."/>
            <person name="Rouze P."/>
            <person name="Scornet D."/>
            <person name="Allen A.E."/>
            <person name="Amoutzias G."/>
            <person name="Anthouard V."/>
            <person name="Artiguenave F."/>
            <person name="Aury J.M."/>
            <person name="Badger J.H."/>
            <person name="Beszteri B."/>
            <person name="Billiau K."/>
            <person name="Bonnet E."/>
            <person name="Bothwell J.H."/>
            <person name="Bowler C."/>
            <person name="Boyen C."/>
            <person name="Brownlee C."/>
            <person name="Carrano C.J."/>
            <person name="Charrier B."/>
            <person name="Cho G.Y."/>
            <person name="Coelho S.M."/>
            <person name="Collen J."/>
            <person name="Corre E."/>
            <person name="Da Silva C."/>
            <person name="Delage L."/>
            <person name="Delaroque N."/>
            <person name="Dittami S.M."/>
            <person name="Doulbeau S."/>
            <person name="Elias M."/>
            <person name="Farnham G."/>
            <person name="Gachon C.M."/>
            <person name="Gschloessl B."/>
            <person name="Heesch S."/>
            <person name="Jabbari K."/>
            <person name="Jubin C."/>
            <person name="Kawai H."/>
            <person name="Kimura K."/>
            <person name="Kloareg B."/>
            <person name="Kupper F.C."/>
            <person name="Lang D."/>
            <person name="Le Bail A."/>
            <person name="Leblanc C."/>
            <person name="Lerouge P."/>
            <person name="Lohr M."/>
            <person name="Lopez P.J."/>
            <person name="Martens C."/>
            <person name="Maumus F."/>
            <person name="Michel G."/>
            <person name="Miranda-Saavedra D."/>
            <person name="Morales J."/>
            <person name="Moreau H."/>
            <person name="Motomura T."/>
            <person name="Nagasato C."/>
            <person name="Napoli C.A."/>
            <person name="Nelson D.R."/>
            <person name="Nyvall-Collen P."/>
            <person name="Peters A.F."/>
            <person name="Pommier C."/>
            <person name="Potin P."/>
            <person name="Poulain J."/>
            <person name="Quesneville H."/>
            <person name="Read B."/>
            <person name="Rensing S.A."/>
            <person name="Ritter A."/>
            <person name="Rousvoal S."/>
            <person name="Samanta M."/>
            <person name="Samson G."/>
            <person name="Schroeder D.C."/>
            <person name="Segurens B."/>
            <person name="Strittmatter M."/>
            <person name="Tonon T."/>
            <person name="Tregear J.W."/>
            <person name="Valentin K."/>
            <person name="von Dassow P."/>
            <person name="Yamagishi T."/>
            <person name="Van de Peer Y."/>
            <person name="Wincker P."/>
        </authorList>
    </citation>
    <scope>NUCLEOTIDE SEQUENCE [LARGE SCALE GENOMIC DNA]</scope>
    <source>
        <strain evidence="3">Ec32 / CCAP1310/4</strain>
    </source>
</reference>
<feature type="compositionally biased region" description="Polar residues" evidence="1">
    <location>
        <begin position="474"/>
        <end position="492"/>
    </location>
</feature>
<dbReference type="GO" id="GO:0003341">
    <property type="term" value="P:cilium movement"/>
    <property type="evidence" value="ECO:0007669"/>
    <property type="project" value="InterPro"/>
</dbReference>
<dbReference type="OrthoDB" id="10255247at2759"/>
<dbReference type="GO" id="GO:0036158">
    <property type="term" value="P:outer dynein arm assembly"/>
    <property type="evidence" value="ECO:0007669"/>
    <property type="project" value="InterPro"/>
</dbReference>
<dbReference type="OMA" id="TYHNDEF"/>
<dbReference type="GO" id="GO:0035253">
    <property type="term" value="C:ciliary rootlet"/>
    <property type="evidence" value="ECO:0007669"/>
    <property type="project" value="TreeGrafter"/>
</dbReference>
<feature type="region of interest" description="Disordered" evidence="1">
    <location>
        <begin position="474"/>
        <end position="569"/>
    </location>
</feature>
<sequence>MLATSDGVSFVAHNNGEQTSGGTVGTYKGRKFVPTKDKPAVAAAEKSKIPKNVNLEDLHQAMEDDSTAVDVLKREVLMAQESEAKESFGQLEMLQRTHDKLRSRADRLEAVHDGLFNKLEVVKKTLLVKKVGTEPERQLARLQVELRATDKRHQDAMITKETTEFIVKRITKVNQRMMLQSESLAGLQQVMEERSVQLFNQEERIHQRDDLLTKSGGAMRSDEEERLARTIVVRNVYSSILQRKVEDEQRHLGALEDSFQQIKNTTGLAGVDDIIERYQMRAGKNQQLHLMAEEIRQRIESLRKENHQQRQWRDDLHRRQEATSGNRDMYQEVDLIDIALGSARKQCDDAKERANRLSVTVDRLRDALSRFMSKVDSKTHPVAPQSKMPEVFAQLDSKITHMMKAVSAALVKDDRGGSGSGAGDSGAASGGGGGGGGGGGVGGSGGGGGDPSSSKDVFSKLDNASVTKILYANIMSTEPDTSPRNVRVTPTKSGDAGIEKRIKMKILLGPEYVSDEEEPDSEEESEGEQEDARDTFVDRTTVKKLANLVLGRDTKTRGTRRRRLRRKDG</sequence>
<evidence type="ECO:0000313" key="3">
    <source>
        <dbReference type="Proteomes" id="UP000002630"/>
    </source>
</evidence>
<evidence type="ECO:0000256" key="1">
    <source>
        <dbReference type="SAM" id="MobiDB-lite"/>
    </source>
</evidence>
<feature type="compositionally biased region" description="Basic and acidic residues" evidence="1">
    <location>
        <begin position="530"/>
        <end position="541"/>
    </location>
</feature>
<dbReference type="GO" id="GO:0097542">
    <property type="term" value="C:ciliary tip"/>
    <property type="evidence" value="ECO:0007669"/>
    <property type="project" value="TreeGrafter"/>
</dbReference>
<feature type="compositionally biased region" description="Basic residues" evidence="1">
    <location>
        <begin position="557"/>
        <end position="569"/>
    </location>
</feature>
<dbReference type="EMBL" id="FN648367">
    <property type="protein sequence ID" value="CBN79110.1"/>
    <property type="molecule type" value="Genomic_DNA"/>
</dbReference>
<name>D8LHF9_ECTSI</name>
<organism evidence="2 3">
    <name type="scientific">Ectocarpus siliculosus</name>
    <name type="common">Brown alga</name>
    <name type="synonym">Conferva siliculosa</name>
    <dbReference type="NCBI Taxonomy" id="2880"/>
    <lineage>
        <taxon>Eukaryota</taxon>
        <taxon>Sar</taxon>
        <taxon>Stramenopiles</taxon>
        <taxon>Ochrophyta</taxon>
        <taxon>PX clade</taxon>
        <taxon>Phaeophyceae</taxon>
        <taxon>Ectocarpales</taxon>
        <taxon>Ectocarpaceae</taxon>
        <taxon>Ectocarpus</taxon>
    </lineage>
</organism>
<protein>
    <submittedName>
        <fullName evidence="2">Neurofilament triplet L protein, putative</fullName>
    </submittedName>
</protein>
<dbReference type="EMBL" id="FN649748">
    <property type="protein sequence ID" value="CBN79110.1"/>
    <property type="molecule type" value="Genomic_DNA"/>
</dbReference>
<keyword evidence="3" id="KW-1185">Reference proteome</keyword>
<dbReference type="PANTHER" id="PTHR46518">
    <property type="entry name" value="COILED-COIL DOMAIN-CONTAINING PROTEIN 151"/>
    <property type="match status" value="1"/>
</dbReference>
<dbReference type="AlphaFoldDB" id="D8LHF9"/>
<accession>D8LHF9</accession>
<proteinExistence type="predicted"/>
<feature type="region of interest" description="Disordered" evidence="1">
    <location>
        <begin position="414"/>
        <end position="458"/>
    </location>
</feature>
<feature type="compositionally biased region" description="Acidic residues" evidence="1">
    <location>
        <begin position="513"/>
        <end position="529"/>
    </location>
</feature>
<dbReference type="Proteomes" id="UP000002630">
    <property type="component" value="Linkage Group LG23"/>
</dbReference>
<dbReference type="InterPro" id="IPR033192">
    <property type="entry name" value="ODAD3"/>
</dbReference>
<gene>
    <name evidence="2" type="ORF">Esi_0192_0010</name>
</gene>
<evidence type="ECO:0000313" key="2">
    <source>
        <dbReference type="EMBL" id="CBN79110.1"/>
    </source>
</evidence>
<dbReference type="GO" id="GO:0036064">
    <property type="term" value="C:ciliary basal body"/>
    <property type="evidence" value="ECO:0007669"/>
    <property type="project" value="TreeGrafter"/>
</dbReference>
<dbReference type="PANTHER" id="PTHR46518:SF1">
    <property type="entry name" value="OUTER DYNEIN ARM-DOCKING COMPLEX SUBUNIT 3"/>
    <property type="match status" value="1"/>
</dbReference>
<feature type="compositionally biased region" description="Gly residues" evidence="1">
    <location>
        <begin position="417"/>
        <end position="450"/>
    </location>
</feature>